<proteinExistence type="predicted"/>
<protein>
    <submittedName>
        <fullName evidence="1">Uncharacterized protein</fullName>
    </submittedName>
</protein>
<sequence length="318" mass="35953">MEDDDYGDWWDQALQPNKVQRVIPDMYDIFEVEKSTSELYQTDLDKCHASLNSTATFDQGQLDSSTIYVESDSASYVPEDADAPIEPPIDITALDVPSRALAERDPRCLILVGVFGFCLTTLIGTFGFVPKLLNSNIIQQLVVLVIGKTSFSPPRPPTVPRPCVSCHTTTTTTTTTPMPEEIVETEPPPSEIFTTSNKTDEIELGDRQWEKEVKSMQIFDVKMQASATLLQGMSNWCPPSIKAYRKYGKNAERKAKLHRYSMYKKGYNVQLQAPPTIRTYRRTPMKKSCNAYLKQITHDRNIMRKAVLGQICMEAIKH</sequence>
<dbReference type="Proteomes" id="UP001239111">
    <property type="component" value="Chromosome 3"/>
</dbReference>
<gene>
    <name evidence="1" type="ORF">QAD02_001853</name>
</gene>
<evidence type="ECO:0000313" key="1">
    <source>
        <dbReference type="EMBL" id="KAJ8670594.1"/>
    </source>
</evidence>
<comment type="caution">
    <text evidence="1">The sequence shown here is derived from an EMBL/GenBank/DDBJ whole genome shotgun (WGS) entry which is preliminary data.</text>
</comment>
<dbReference type="EMBL" id="CM056743">
    <property type="protein sequence ID" value="KAJ8670594.1"/>
    <property type="molecule type" value="Genomic_DNA"/>
</dbReference>
<organism evidence="1 2">
    <name type="scientific">Eretmocerus hayati</name>
    <dbReference type="NCBI Taxonomy" id="131215"/>
    <lineage>
        <taxon>Eukaryota</taxon>
        <taxon>Metazoa</taxon>
        <taxon>Ecdysozoa</taxon>
        <taxon>Arthropoda</taxon>
        <taxon>Hexapoda</taxon>
        <taxon>Insecta</taxon>
        <taxon>Pterygota</taxon>
        <taxon>Neoptera</taxon>
        <taxon>Endopterygota</taxon>
        <taxon>Hymenoptera</taxon>
        <taxon>Apocrita</taxon>
        <taxon>Proctotrupomorpha</taxon>
        <taxon>Chalcidoidea</taxon>
        <taxon>Aphelinidae</taxon>
        <taxon>Aphelininae</taxon>
        <taxon>Eretmocerus</taxon>
    </lineage>
</organism>
<evidence type="ECO:0000313" key="2">
    <source>
        <dbReference type="Proteomes" id="UP001239111"/>
    </source>
</evidence>
<reference evidence="1" key="1">
    <citation type="submission" date="2023-04" db="EMBL/GenBank/DDBJ databases">
        <title>A chromosome-level genome assembly of the parasitoid wasp Eretmocerus hayati.</title>
        <authorList>
            <person name="Zhong Y."/>
            <person name="Liu S."/>
            <person name="Liu Y."/>
        </authorList>
    </citation>
    <scope>NUCLEOTIDE SEQUENCE</scope>
    <source>
        <strain evidence="1">ZJU_SS_LIU_2023</strain>
    </source>
</reference>
<accession>A0ACC2NJV3</accession>
<keyword evidence="2" id="KW-1185">Reference proteome</keyword>
<name>A0ACC2NJV3_9HYME</name>